<sequence>MIRHPNMEIFELLDLINQVEADAHTLDMEASVHLSSIVEPDCPMEGHAFYQSCIKAVLIKHQPIWSKAMRSGRRRFVRTLNPNDQDVFAAAGLMEYPTPHQVVTWWDAVSGYARLVSDQEKMEQGRFAEILTLDHERARLNAIGIDKEPEWPGFDDNYAGYDVLSYDQGETGLQNRMIEVKSTTVSPLRFILTRNEWQKAERTGEAYIFHVWDMNKETPTLHVRTVADIAPHIPSDNGKGKWSNVTVPLVIVQA</sequence>
<dbReference type="Proteomes" id="UP000252517">
    <property type="component" value="Unassembled WGS sequence"/>
</dbReference>
<accession>A0A367WK70</accession>
<proteinExistence type="predicted"/>
<protein>
    <recommendedName>
        <fullName evidence="1">Protein NO VEIN C-terminal domain-containing protein</fullName>
    </recommendedName>
</protein>
<feature type="domain" description="Protein NO VEIN C-terminal" evidence="1">
    <location>
        <begin position="129"/>
        <end position="218"/>
    </location>
</feature>
<evidence type="ECO:0000259" key="1">
    <source>
        <dbReference type="Pfam" id="PF13020"/>
    </source>
</evidence>
<evidence type="ECO:0000313" key="2">
    <source>
        <dbReference type="EMBL" id="RCK40961.1"/>
    </source>
</evidence>
<dbReference type="Pfam" id="PF13020">
    <property type="entry name" value="NOV_C"/>
    <property type="match status" value="1"/>
</dbReference>
<evidence type="ECO:0000313" key="3">
    <source>
        <dbReference type="Proteomes" id="UP000252517"/>
    </source>
</evidence>
<comment type="caution">
    <text evidence="2">The sequence shown here is derived from an EMBL/GenBank/DDBJ whole genome shotgun (WGS) entry which is preliminary data.</text>
</comment>
<dbReference type="InterPro" id="IPR024975">
    <property type="entry name" value="NOV_C"/>
</dbReference>
<dbReference type="AlphaFoldDB" id="A0A367WK70"/>
<name>A0A367WK70_9PROT</name>
<organism evidence="2 3">
    <name type="scientific">Thalassospira profundimaris</name>
    <dbReference type="NCBI Taxonomy" id="502049"/>
    <lineage>
        <taxon>Bacteria</taxon>
        <taxon>Pseudomonadati</taxon>
        <taxon>Pseudomonadota</taxon>
        <taxon>Alphaproteobacteria</taxon>
        <taxon>Rhodospirillales</taxon>
        <taxon>Thalassospiraceae</taxon>
        <taxon>Thalassospira</taxon>
    </lineage>
</organism>
<gene>
    <name evidence="2" type="ORF">TH25_24200</name>
</gene>
<dbReference type="EMBL" id="JPWH01000037">
    <property type="protein sequence ID" value="RCK40961.1"/>
    <property type="molecule type" value="Genomic_DNA"/>
</dbReference>
<reference evidence="2 3" key="1">
    <citation type="submission" date="2014-07" db="EMBL/GenBank/DDBJ databases">
        <title>Draft genome sequence of Thalassospira profundimaris S25-3-2.</title>
        <authorList>
            <person name="Lai Q."/>
            <person name="Shao Z."/>
        </authorList>
    </citation>
    <scope>NUCLEOTIDE SEQUENCE [LARGE SCALE GENOMIC DNA]</scope>
    <source>
        <strain evidence="2 3">S25-3-2</strain>
    </source>
</reference>